<dbReference type="Ensembl" id="ENSELUT00000035951.3">
    <property type="protein sequence ID" value="ENSELUP00000024498.1"/>
    <property type="gene ID" value="ENSELUG00000023330.3"/>
</dbReference>
<evidence type="ECO:0000256" key="9">
    <source>
        <dbReference type="ARBA" id="ARBA00040859"/>
    </source>
</evidence>
<dbReference type="InterPro" id="IPR057321">
    <property type="entry name" value="RFX1-4/6/8-like_BCD"/>
</dbReference>
<reference evidence="12" key="2">
    <citation type="submission" date="2020-02" db="EMBL/GenBank/DDBJ databases">
        <title>Esox lucius (northern pike) genome, fEsoLuc1, primary haplotype.</title>
        <authorList>
            <person name="Myers G."/>
            <person name="Karagic N."/>
            <person name="Meyer A."/>
            <person name="Pippel M."/>
            <person name="Reichard M."/>
            <person name="Winkler S."/>
            <person name="Tracey A."/>
            <person name="Sims Y."/>
            <person name="Howe K."/>
            <person name="Rhie A."/>
            <person name="Formenti G."/>
            <person name="Durbin R."/>
            <person name="Fedrigo O."/>
            <person name="Jarvis E.D."/>
        </authorList>
    </citation>
    <scope>NUCLEOTIDE SEQUENCE [LARGE SCALE GENOMIC DNA]</scope>
</reference>
<dbReference type="Pfam" id="PF02257">
    <property type="entry name" value="RFX_DNA_binding"/>
    <property type="match status" value="1"/>
</dbReference>
<dbReference type="GeneID" id="105025162"/>
<dbReference type="Bgee" id="ENSELUG00000023330">
    <property type="expression patterns" value="Expressed in embryo and 13 other cell types or tissues"/>
</dbReference>
<dbReference type="SUPFAM" id="SSF46785">
    <property type="entry name" value="Winged helix' DNA-binding domain"/>
    <property type="match status" value="1"/>
</dbReference>
<dbReference type="Gene3D" id="1.10.10.10">
    <property type="entry name" value="Winged helix-like DNA-binding domain superfamily/Winged helix DNA-binding domain"/>
    <property type="match status" value="1"/>
</dbReference>
<dbReference type="AlphaFoldDB" id="A0A3P8Z7P7"/>
<evidence type="ECO:0000313" key="12">
    <source>
        <dbReference type="Ensembl" id="ENSELUP00000024498.1"/>
    </source>
</evidence>
<evidence type="ECO:0000259" key="11">
    <source>
        <dbReference type="PROSITE" id="PS51526"/>
    </source>
</evidence>
<name>A0A3P8Z7P7_ESOLU</name>
<dbReference type="Pfam" id="PF04589">
    <property type="entry name" value="RFX1_trans_act"/>
    <property type="match status" value="1"/>
</dbReference>
<evidence type="ECO:0000256" key="7">
    <source>
        <dbReference type="ARBA" id="ARBA00023163"/>
    </source>
</evidence>
<evidence type="ECO:0000256" key="4">
    <source>
        <dbReference type="ARBA" id="ARBA00022782"/>
    </source>
</evidence>
<dbReference type="FunFam" id="1.10.10.10:FF:000017">
    <property type="entry name" value="transcription factor RFX3 isoform X1"/>
    <property type="match status" value="1"/>
</dbReference>
<proteinExistence type="predicted"/>
<keyword evidence="4" id="KW-0221">Differentiation</keyword>
<dbReference type="Pfam" id="PF25340">
    <property type="entry name" value="BCD_RFX"/>
    <property type="match status" value="1"/>
</dbReference>
<keyword evidence="7" id="KW-0804">Transcription</keyword>
<evidence type="ECO:0000256" key="3">
    <source>
        <dbReference type="ARBA" id="ARBA00022491"/>
    </source>
</evidence>
<dbReference type="GO" id="GO:0000981">
    <property type="term" value="F:DNA-binding transcription factor activity, RNA polymerase II-specific"/>
    <property type="evidence" value="ECO:0007669"/>
    <property type="project" value="TreeGrafter"/>
</dbReference>
<comment type="subcellular location">
    <subcellularLocation>
        <location evidence="1">Nucleus</location>
    </subcellularLocation>
</comment>
<evidence type="ECO:0000256" key="2">
    <source>
        <dbReference type="ARBA" id="ARBA00022473"/>
    </source>
</evidence>
<keyword evidence="5" id="KW-0805">Transcription regulation</keyword>
<dbReference type="InterPro" id="IPR036388">
    <property type="entry name" value="WH-like_DNA-bd_sf"/>
</dbReference>
<dbReference type="PROSITE" id="PS51526">
    <property type="entry name" value="RFX_DBD"/>
    <property type="match status" value="1"/>
</dbReference>
<dbReference type="InterPro" id="IPR007668">
    <property type="entry name" value="RFX1_trans_act"/>
</dbReference>
<organism evidence="12 13">
    <name type="scientific">Esox lucius</name>
    <name type="common">Northern pike</name>
    <dbReference type="NCBI Taxonomy" id="8010"/>
    <lineage>
        <taxon>Eukaryota</taxon>
        <taxon>Metazoa</taxon>
        <taxon>Chordata</taxon>
        <taxon>Craniata</taxon>
        <taxon>Vertebrata</taxon>
        <taxon>Euteleostomi</taxon>
        <taxon>Actinopterygii</taxon>
        <taxon>Neopterygii</taxon>
        <taxon>Teleostei</taxon>
        <taxon>Protacanthopterygii</taxon>
        <taxon>Esociformes</taxon>
        <taxon>Esocidae</taxon>
        <taxon>Esox</taxon>
    </lineage>
</organism>
<reference evidence="12" key="4">
    <citation type="submission" date="2025-09" db="UniProtKB">
        <authorList>
            <consortium name="Ensembl"/>
        </authorList>
    </citation>
    <scope>IDENTIFICATION</scope>
</reference>
<dbReference type="GO" id="GO:0000978">
    <property type="term" value="F:RNA polymerase II cis-regulatory region sequence-specific DNA binding"/>
    <property type="evidence" value="ECO:0007669"/>
    <property type="project" value="TreeGrafter"/>
</dbReference>
<dbReference type="InterPro" id="IPR039779">
    <property type="entry name" value="RFX-like"/>
</dbReference>
<evidence type="ECO:0000256" key="8">
    <source>
        <dbReference type="ARBA" id="ARBA00023242"/>
    </source>
</evidence>
<dbReference type="GeneTree" id="ENSGT01050000244879"/>
<sequence>MQTPEAGGDSTSTVPLQNAVTVQPAGSVQQVTSQAQTVQHVYSTQGQYVEENSDVYTNGTIRTYSYSEPQLYSQNSGGSYFDTQGSSSQVSTVVSSHGMANNGGGNGGLTMGLAGGQIISSSGAYLIGGNSMDNSAPHPAAQTTRASPATVSLQWLLDNYETAEGVSLPRSTLYNHYLRHCQEQKLDPVNAASFGKLIRSIFMGLRTRRLGTRGNSKYHYYGIRLKPDSPLNRLQEDMQYMALRQQPVQQKQRFKSVQKVDGVSGENFSGGGQHTPSAAEQTVIAQSQHHQQFLDASRALPDFVELDLGETNVDSIGLEDIRALQSLYREHCEAILDVVVNLQFSLIEKLWQTFWRYSPSDSVEGATITENSGISEIEGRLPRPRLLMLCRNEAVLRWMSACDHLMYQALVEILIPDVLRPIPSALTQAIRNFAKSLEGWLNNAMNAIPQRMIQTKVAAVSAFAQTLRRYTSLNHLAQAARAVLQNTSQINQMLSDLNRVDFANVQEQASWVCQCEEGVVQRLEQDFKATLQQQSSLEQWATWLDNVVTQVLQPFEDRPSFPRAARQFLLKWSFYSSMVIRDLTLRSAASFGSFHLIRLLYDEYMFYLVEHRVAQATGETPIGIMGDFDDLNAMSPANLDKDEVSEMDSDLEEDMEETGEPLAKREKAELEHEHQVIQVIQVGALEDGSNPVVGVVQPGILHSLPQPPQDHAEHILTPSSATPTIRHCSATGNSYASV</sequence>
<dbReference type="OrthoDB" id="10056949at2759"/>
<keyword evidence="6" id="KW-0238">DNA-binding</keyword>
<keyword evidence="8" id="KW-0539">Nucleus</keyword>
<dbReference type="GO" id="GO:0030154">
    <property type="term" value="P:cell differentiation"/>
    <property type="evidence" value="ECO:0007669"/>
    <property type="project" value="UniProtKB-KW"/>
</dbReference>
<evidence type="ECO:0000256" key="5">
    <source>
        <dbReference type="ARBA" id="ARBA00023015"/>
    </source>
</evidence>
<dbReference type="InterPro" id="IPR003150">
    <property type="entry name" value="DNA-bd_RFX"/>
</dbReference>
<dbReference type="PANTHER" id="PTHR12619:SF20">
    <property type="entry name" value="TRANSCRIPTION FACTOR RFX3"/>
    <property type="match status" value="1"/>
</dbReference>
<reference evidence="12" key="3">
    <citation type="submission" date="2025-08" db="UniProtKB">
        <authorList>
            <consortium name="Ensembl"/>
        </authorList>
    </citation>
    <scope>IDENTIFICATION</scope>
</reference>
<dbReference type="PANTHER" id="PTHR12619">
    <property type="entry name" value="RFX TRANSCRIPTION FACTOR FAMILY"/>
    <property type="match status" value="1"/>
</dbReference>
<evidence type="ECO:0000256" key="1">
    <source>
        <dbReference type="ARBA" id="ARBA00004123"/>
    </source>
</evidence>
<accession>A0A3P8Z7P7</accession>
<evidence type="ECO:0000313" key="13">
    <source>
        <dbReference type="Proteomes" id="UP000265140"/>
    </source>
</evidence>
<evidence type="ECO:0000256" key="10">
    <source>
        <dbReference type="ARBA" id="ARBA00042137"/>
    </source>
</evidence>
<feature type="domain" description="RFX-type winged-helix" evidence="11">
    <location>
        <begin position="152"/>
        <end position="227"/>
    </location>
</feature>
<dbReference type="RefSeq" id="XP_019908941.1">
    <property type="nucleotide sequence ID" value="XM_020053382.2"/>
</dbReference>
<keyword evidence="13" id="KW-1185">Reference proteome</keyword>
<dbReference type="GO" id="GO:0005634">
    <property type="term" value="C:nucleus"/>
    <property type="evidence" value="ECO:0007669"/>
    <property type="project" value="UniProtKB-SubCell"/>
</dbReference>
<evidence type="ECO:0000256" key="6">
    <source>
        <dbReference type="ARBA" id="ARBA00023125"/>
    </source>
</evidence>
<keyword evidence="2" id="KW-0217">Developmental protein</keyword>
<dbReference type="CTD" id="5991"/>
<dbReference type="Proteomes" id="UP000265140">
    <property type="component" value="Chromosome 14"/>
</dbReference>
<keyword evidence="3" id="KW-0678">Repressor</keyword>
<protein>
    <recommendedName>
        <fullName evidence="9">Transcription factor RFX3</fullName>
    </recommendedName>
    <alternativeName>
        <fullName evidence="10">Regulatory factor X 3</fullName>
    </alternativeName>
</protein>
<reference evidence="13" key="1">
    <citation type="journal article" date="2014" name="PLoS ONE">
        <title>The genome and linkage map of the northern pike (Esox lucius): conserved synteny revealed between the salmonid sister group and the Neoteleostei.</title>
        <authorList>
            <person name="Rondeau E.B."/>
            <person name="Minkley D.R."/>
            <person name="Leong J.S."/>
            <person name="Messmer A.M."/>
            <person name="Jantzen J.R."/>
            <person name="von Schalburg K.R."/>
            <person name="Lemon C."/>
            <person name="Bird N.H."/>
            <person name="Koop B.F."/>
        </authorList>
    </citation>
    <scope>NUCLEOTIDE SEQUENCE</scope>
</reference>
<gene>
    <name evidence="12" type="primary">RFX3</name>
</gene>
<dbReference type="InterPro" id="IPR036390">
    <property type="entry name" value="WH_DNA-bd_sf"/>
</dbReference>